<evidence type="ECO:0000256" key="1">
    <source>
        <dbReference type="ARBA" id="ARBA00009437"/>
    </source>
</evidence>
<sequence length="312" mass="35486">MTLTQLRYLIAVAHYSSLQKAANALFVSQPSLSKAISSLEDEMGISIFIRRPTGMTLTEEGYKFLSYARQVVEQADVLLAHYRHGQKIRRVFSLSSHHYAFVVNAFVTLVKEYNKDEYEFSLRETRTQEIITDVKSTRSEIGIIYLSHFNRDVVKNLLKTNDLTYRSLFVAKPHVFVCRDHPLATRSEVSLDDLSDFPRFTYDQGTNNSFYFAEELHSSVIASKSIVVTDRATLFNLLIGLKGYTIASGIMSTDLNGDQIVSVPLKSDEQMELVAIYPRDHKLSSLASRYLQILQDYVQDFVMPQMSDCSAS</sequence>
<reference evidence="6" key="2">
    <citation type="submission" date="2021-04" db="EMBL/GenBank/DDBJ databases">
        <authorList>
            <person name="Gilroy R."/>
        </authorList>
    </citation>
    <scope>NUCLEOTIDE SEQUENCE</scope>
    <source>
        <strain evidence="6">USASDec5-558</strain>
    </source>
</reference>
<accession>A0A9D1WDF2</accession>
<comment type="similarity">
    <text evidence="1">Belongs to the LysR transcriptional regulatory family.</text>
</comment>
<dbReference type="Gene3D" id="3.40.190.10">
    <property type="entry name" value="Periplasmic binding protein-like II"/>
    <property type="match status" value="2"/>
</dbReference>
<reference evidence="6" key="1">
    <citation type="journal article" date="2021" name="PeerJ">
        <title>Extensive microbial diversity within the chicken gut microbiome revealed by metagenomics and culture.</title>
        <authorList>
            <person name="Gilroy R."/>
            <person name="Ravi A."/>
            <person name="Getino M."/>
            <person name="Pursley I."/>
            <person name="Horton D.L."/>
            <person name="Alikhan N.F."/>
            <person name="Baker D."/>
            <person name="Gharbi K."/>
            <person name="Hall N."/>
            <person name="Watson M."/>
            <person name="Adriaenssens E.M."/>
            <person name="Foster-Nyarko E."/>
            <person name="Jarju S."/>
            <person name="Secka A."/>
            <person name="Antonio M."/>
            <person name="Oren A."/>
            <person name="Chaudhuri R.R."/>
            <person name="La Ragione R."/>
            <person name="Hildebrand F."/>
            <person name="Pallen M.J."/>
        </authorList>
    </citation>
    <scope>NUCLEOTIDE SEQUENCE</scope>
    <source>
        <strain evidence="6">USASDec5-558</strain>
    </source>
</reference>
<protein>
    <submittedName>
        <fullName evidence="6">LysR family transcriptional regulator</fullName>
    </submittedName>
</protein>
<dbReference type="InterPro" id="IPR000847">
    <property type="entry name" value="LysR_HTH_N"/>
</dbReference>
<proteinExistence type="inferred from homology"/>
<dbReference type="InterPro" id="IPR036390">
    <property type="entry name" value="WH_DNA-bd_sf"/>
</dbReference>
<evidence type="ECO:0000256" key="4">
    <source>
        <dbReference type="ARBA" id="ARBA00023163"/>
    </source>
</evidence>
<dbReference type="Pfam" id="PF03466">
    <property type="entry name" value="LysR_substrate"/>
    <property type="match status" value="1"/>
</dbReference>
<keyword evidence="4" id="KW-0804">Transcription</keyword>
<dbReference type="PANTHER" id="PTHR30346">
    <property type="entry name" value="TRANSCRIPTIONAL DUAL REGULATOR HCAR-RELATED"/>
    <property type="match status" value="1"/>
</dbReference>
<organism evidence="6 7">
    <name type="scientific">Candidatus Anaerobiospirillum pullistercoris</name>
    <dbReference type="NCBI Taxonomy" id="2838452"/>
    <lineage>
        <taxon>Bacteria</taxon>
        <taxon>Pseudomonadati</taxon>
        <taxon>Pseudomonadota</taxon>
        <taxon>Gammaproteobacteria</taxon>
        <taxon>Aeromonadales</taxon>
        <taxon>Succinivibrionaceae</taxon>
        <taxon>Anaerobiospirillum</taxon>
    </lineage>
</organism>
<dbReference type="Gene3D" id="1.10.10.10">
    <property type="entry name" value="Winged helix-like DNA-binding domain superfamily/Winged helix DNA-binding domain"/>
    <property type="match status" value="1"/>
</dbReference>
<keyword evidence="3" id="KW-0238">DNA-binding</keyword>
<dbReference type="PANTHER" id="PTHR30346:SF0">
    <property type="entry name" value="HCA OPERON TRANSCRIPTIONAL ACTIVATOR HCAR"/>
    <property type="match status" value="1"/>
</dbReference>
<evidence type="ECO:0000256" key="2">
    <source>
        <dbReference type="ARBA" id="ARBA00023015"/>
    </source>
</evidence>
<dbReference type="InterPro" id="IPR036388">
    <property type="entry name" value="WH-like_DNA-bd_sf"/>
</dbReference>
<evidence type="ECO:0000256" key="3">
    <source>
        <dbReference type="ARBA" id="ARBA00023125"/>
    </source>
</evidence>
<dbReference type="GO" id="GO:0032993">
    <property type="term" value="C:protein-DNA complex"/>
    <property type="evidence" value="ECO:0007669"/>
    <property type="project" value="TreeGrafter"/>
</dbReference>
<name>A0A9D1WDF2_9GAMM</name>
<dbReference type="GO" id="GO:0003700">
    <property type="term" value="F:DNA-binding transcription factor activity"/>
    <property type="evidence" value="ECO:0007669"/>
    <property type="project" value="InterPro"/>
</dbReference>
<dbReference type="PROSITE" id="PS50931">
    <property type="entry name" value="HTH_LYSR"/>
    <property type="match status" value="1"/>
</dbReference>
<evidence type="ECO:0000313" key="6">
    <source>
        <dbReference type="EMBL" id="HIX56788.1"/>
    </source>
</evidence>
<feature type="domain" description="HTH lysR-type" evidence="5">
    <location>
        <begin position="1"/>
        <end position="58"/>
    </location>
</feature>
<comment type="caution">
    <text evidence="6">The sequence shown here is derived from an EMBL/GenBank/DDBJ whole genome shotgun (WGS) entry which is preliminary data.</text>
</comment>
<dbReference type="InterPro" id="IPR005119">
    <property type="entry name" value="LysR_subst-bd"/>
</dbReference>
<dbReference type="PRINTS" id="PR00039">
    <property type="entry name" value="HTHLYSR"/>
</dbReference>
<dbReference type="SUPFAM" id="SSF46785">
    <property type="entry name" value="Winged helix' DNA-binding domain"/>
    <property type="match status" value="1"/>
</dbReference>
<dbReference type="GO" id="GO:0003677">
    <property type="term" value="F:DNA binding"/>
    <property type="evidence" value="ECO:0007669"/>
    <property type="project" value="UniProtKB-KW"/>
</dbReference>
<gene>
    <name evidence="6" type="ORF">H9850_04880</name>
</gene>
<dbReference type="FunFam" id="1.10.10.10:FF:000001">
    <property type="entry name" value="LysR family transcriptional regulator"/>
    <property type="match status" value="1"/>
</dbReference>
<dbReference type="CDD" id="cd05466">
    <property type="entry name" value="PBP2_LTTR_substrate"/>
    <property type="match status" value="1"/>
</dbReference>
<dbReference type="Pfam" id="PF00126">
    <property type="entry name" value="HTH_1"/>
    <property type="match status" value="1"/>
</dbReference>
<dbReference type="SUPFAM" id="SSF53850">
    <property type="entry name" value="Periplasmic binding protein-like II"/>
    <property type="match status" value="1"/>
</dbReference>
<evidence type="ECO:0000259" key="5">
    <source>
        <dbReference type="PROSITE" id="PS50931"/>
    </source>
</evidence>
<dbReference type="EMBL" id="DXEV01000093">
    <property type="protein sequence ID" value="HIX56788.1"/>
    <property type="molecule type" value="Genomic_DNA"/>
</dbReference>
<dbReference type="AlphaFoldDB" id="A0A9D1WDF2"/>
<keyword evidence="2" id="KW-0805">Transcription regulation</keyword>
<dbReference type="Proteomes" id="UP000886829">
    <property type="component" value="Unassembled WGS sequence"/>
</dbReference>
<evidence type="ECO:0000313" key="7">
    <source>
        <dbReference type="Proteomes" id="UP000886829"/>
    </source>
</evidence>